<protein>
    <submittedName>
        <fullName evidence="2">Uncharacterized membrane protein</fullName>
    </submittedName>
</protein>
<reference evidence="2 3" key="1">
    <citation type="submission" date="2016-10" db="EMBL/GenBank/DDBJ databases">
        <authorList>
            <person name="de Groot N.N."/>
        </authorList>
    </citation>
    <scope>NUCLEOTIDE SEQUENCE [LARGE SCALE GENOMIC DNA]</scope>
    <source>
        <strain evidence="2 3">Nl18</strain>
    </source>
</reference>
<accession>A0A1H8FBR6</accession>
<feature type="transmembrane region" description="Helical" evidence="1">
    <location>
        <begin position="87"/>
        <end position="111"/>
    </location>
</feature>
<dbReference type="Proteomes" id="UP000183898">
    <property type="component" value="Unassembled WGS sequence"/>
</dbReference>
<keyword evidence="1" id="KW-0472">Membrane</keyword>
<feature type="transmembrane region" description="Helical" evidence="1">
    <location>
        <begin position="57"/>
        <end position="75"/>
    </location>
</feature>
<evidence type="ECO:0000256" key="1">
    <source>
        <dbReference type="SAM" id="Phobius"/>
    </source>
</evidence>
<evidence type="ECO:0000313" key="2">
    <source>
        <dbReference type="EMBL" id="SEN28657.1"/>
    </source>
</evidence>
<feature type="transmembrane region" description="Helical" evidence="1">
    <location>
        <begin position="136"/>
        <end position="156"/>
    </location>
</feature>
<dbReference type="AlphaFoldDB" id="A0A1H8FBR6"/>
<organism evidence="2 3">
    <name type="scientific">Nitrosospira multiformis</name>
    <dbReference type="NCBI Taxonomy" id="1231"/>
    <lineage>
        <taxon>Bacteria</taxon>
        <taxon>Pseudomonadati</taxon>
        <taxon>Pseudomonadota</taxon>
        <taxon>Betaproteobacteria</taxon>
        <taxon>Nitrosomonadales</taxon>
        <taxon>Nitrosomonadaceae</taxon>
        <taxon>Nitrosospira</taxon>
    </lineage>
</organism>
<gene>
    <name evidence="2" type="ORF">SAMN05216404_103272</name>
</gene>
<name>A0A1H8FBR6_9PROT</name>
<dbReference type="RefSeq" id="WP_074745023.1">
    <property type="nucleotide sequence ID" value="NZ_FOCT01000003.1"/>
</dbReference>
<sequence>MNEFAFARVLHVLGVVLWIGGVAMVTVVLFPIMAKMKSATERTEFFSHIENRFAPQARWTTLIVGLSGFYMAHVLDAWNRFTEPRFWWMHAMVAVWLIFTLMLFIVEPLVFRRQKAKMSQRDPARTFALAQRMHRILLSLSLVTIAGAVAGSHGWMMQGG</sequence>
<keyword evidence="1" id="KW-0812">Transmembrane</keyword>
<evidence type="ECO:0000313" key="3">
    <source>
        <dbReference type="Proteomes" id="UP000183898"/>
    </source>
</evidence>
<feature type="transmembrane region" description="Helical" evidence="1">
    <location>
        <begin position="12"/>
        <end position="36"/>
    </location>
</feature>
<dbReference type="EMBL" id="FOCT01000003">
    <property type="protein sequence ID" value="SEN28657.1"/>
    <property type="molecule type" value="Genomic_DNA"/>
</dbReference>
<keyword evidence="1" id="KW-1133">Transmembrane helix</keyword>
<proteinExistence type="predicted"/>